<feature type="non-terminal residue" evidence="2">
    <location>
        <position position="1"/>
    </location>
</feature>
<accession>A0A9N7N493</accession>
<feature type="non-terminal residue" evidence="2">
    <location>
        <position position="66"/>
    </location>
</feature>
<reference evidence="2" key="1">
    <citation type="submission" date="2019-12" db="EMBL/GenBank/DDBJ databases">
        <authorList>
            <person name="Scholes J."/>
        </authorList>
    </citation>
    <scope>NUCLEOTIDE SEQUENCE</scope>
</reference>
<keyword evidence="3" id="KW-1185">Reference proteome</keyword>
<organism evidence="2 3">
    <name type="scientific">Striga hermonthica</name>
    <name type="common">Purple witchweed</name>
    <name type="synonym">Buchnera hermonthica</name>
    <dbReference type="NCBI Taxonomy" id="68872"/>
    <lineage>
        <taxon>Eukaryota</taxon>
        <taxon>Viridiplantae</taxon>
        <taxon>Streptophyta</taxon>
        <taxon>Embryophyta</taxon>
        <taxon>Tracheophyta</taxon>
        <taxon>Spermatophyta</taxon>
        <taxon>Magnoliopsida</taxon>
        <taxon>eudicotyledons</taxon>
        <taxon>Gunneridae</taxon>
        <taxon>Pentapetalae</taxon>
        <taxon>asterids</taxon>
        <taxon>lamiids</taxon>
        <taxon>Lamiales</taxon>
        <taxon>Orobanchaceae</taxon>
        <taxon>Buchnereae</taxon>
        <taxon>Striga</taxon>
    </lineage>
</organism>
<dbReference type="AlphaFoldDB" id="A0A9N7N493"/>
<comment type="caution">
    <text evidence="2">The sequence shown here is derived from an EMBL/GenBank/DDBJ whole genome shotgun (WGS) entry which is preliminary data.</text>
</comment>
<evidence type="ECO:0000313" key="2">
    <source>
        <dbReference type="EMBL" id="CAA0824188.1"/>
    </source>
</evidence>
<dbReference type="EMBL" id="CACSLK010024742">
    <property type="protein sequence ID" value="CAA0824188.1"/>
    <property type="molecule type" value="Genomic_DNA"/>
</dbReference>
<evidence type="ECO:0000313" key="3">
    <source>
        <dbReference type="Proteomes" id="UP001153555"/>
    </source>
</evidence>
<feature type="compositionally biased region" description="Low complexity" evidence="1">
    <location>
        <begin position="1"/>
        <end position="17"/>
    </location>
</feature>
<proteinExistence type="predicted"/>
<gene>
    <name evidence="2" type="ORF">SHERM_21159</name>
</gene>
<feature type="region of interest" description="Disordered" evidence="1">
    <location>
        <begin position="1"/>
        <end position="31"/>
    </location>
</feature>
<sequence>MFSSHMSRPSSSFSSDSPGLMTTSVSFPSSSRLSLSLRIRKLSAPSSSSFLTSPSLAPRPSMSCRS</sequence>
<protein>
    <submittedName>
        <fullName evidence="2">Uncharacterized protein</fullName>
    </submittedName>
</protein>
<dbReference type="Proteomes" id="UP001153555">
    <property type="component" value="Unassembled WGS sequence"/>
</dbReference>
<name>A0A9N7N493_STRHE</name>
<evidence type="ECO:0000256" key="1">
    <source>
        <dbReference type="SAM" id="MobiDB-lite"/>
    </source>
</evidence>
<feature type="compositionally biased region" description="Low complexity" evidence="1">
    <location>
        <begin position="43"/>
        <end position="58"/>
    </location>
</feature>
<feature type="region of interest" description="Disordered" evidence="1">
    <location>
        <begin position="43"/>
        <end position="66"/>
    </location>
</feature>